<protein>
    <submittedName>
        <fullName evidence="2">Uncharacterized protein LOC118279801</fullName>
    </submittedName>
</protein>
<gene>
    <name evidence="2" type="primary">LOC118279801</name>
</gene>
<dbReference type="AlphaFoldDB" id="A0A9R0E442"/>
<organism evidence="1 2">
    <name type="scientific">Spodoptera frugiperda</name>
    <name type="common">Fall armyworm</name>
    <dbReference type="NCBI Taxonomy" id="7108"/>
    <lineage>
        <taxon>Eukaryota</taxon>
        <taxon>Metazoa</taxon>
        <taxon>Ecdysozoa</taxon>
        <taxon>Arthropoda</taxon>
        <taxon>Hexapoda</taxon>
        <taxon>Insecta</taxon>
        <taxon>Pterygota</taxon>
        <taxon>Neoptera</taxon>
        <taxon>Endopterygota</taxon>
        <taxon>Lepidoptera</taxon>
        <taxon>Glossata</taxon>
        <taxon>Ditrysia</taxon>
        <taxon>Noctuoidea</taxon>
        <taxon>Noctuidae</taxon>
        <taxon>Amphipyrinae</taxon>
        <taxon>Spodoptera</taxon>
    </lineage>
</organism>
<dbReference type="RefSeq" id="XP_050558355.1">
    <property type="nucleotide sequence ID" value="XM_050702398.1"/>
</dbReference>
<dbReference type="OrthoDB" id="7493040at2759"/>
<keyword evidence="1" id="KW-1185">Reference proteome</keyword>
<name>A0A9R0E442_SPOFR</name>
<accession>A0A9R0E442</accession>
<sequence length="354" mass="40473">MMLCNLRKYILYYRLILIDINITNNIRKIINFLTFLDAKSNQDNAQPITKTKIIPTFGKQKNLKKNDKKSLSKPKKFVPPIKCTTNSENNISTTNIGPKHDSNQHLQPTSISNQDLITNVCDTSLTEISHNNNDIYTFPDLLTLENTPNITNIEYTESNYNNIGHSQVVNESLHVNNAIDSQEKTKITNKGVFLPKRMLSNKLGSIISSSINILEDENTILEENFETFTQISNSDRCSVKSLSQNQNLSFCSVTSLSKTYKNLDCNSFKTETHRIPQGDEFFNLFKSNIVCSDDKKPVPMTTEYGDIGFNLKYSDYIKNVGEMFERTDEEMDVILKIVNMYPKENSLMKKKLAK</sequence>
<evidence type="ECO:0000313" key="1">
    <source>
        <dbReference type="Proteomes" id="UP000829999"/>
    </source>
</evidence>
<dbReference type="GeneID" id="118279801"/>
<dbReference type="Proteomes" id="UP000829999">
    <property type="component" value="Chromosome 22"/>
</dbReference>
<evidence type="ECO:0000313" key="2">
    <source>
        <dbReference type="RefSeq" id="XP_050558355.1"/>
    </source>
</evidence>
<proteinExistence type="predicted"/>
<reference evidence="2" key="1">
    <citation type="submission" date="2025-08" db="UniProtKB">
        <authorList>
            <consortium name="RefSeq"/>
        </authorList>
    </citation>
    <scope>IDENTIFICATION</scope>
    <source>
        <tissue evidence="2">Whole larval tissue</tissue>
    </source>
</reference>